<feature type="transmembrane region" description="Helical" evidence="7">
    <location>
        <begin position="179"/>
        <end position="197"/>
    </location>
</feature>
<dbReference type="Pfam" id="PF09335">
    <property type="entry name" value="VTT_dom"/>
    <property type="match status" value="1"/>
</dbReference>
<organism evidence="10 11">
    <name type="scientific">Actinocorallia herbida</name>
    <dbReference type="NCBI Taxonomy" id="58109"/>
    <lineage>
        <taxon>Bacteria</taxon>
        <taxon>Bacillati</taxon>
        <taxon>Actinomycetota</taxon>
        <taxon>Actinomycetes</taxon>
        <taxon>Streptosporangiales</taxon>
        <taxon>Thermomonosporaceae</taxon>
        <taxon>Actinocorallia</taxon>
    </lineage>
</organism>
<dbReference type="InterPro" id="IPR032818">
    <property type="entry name" value="DedA-like"/>
</dbReference>
<evidence type="ECO:0000259" key="9">
    <source>
        <dbReference type="Pfam" id="PF09335"/>
    </source>
</evidence>
<keyword evidence="6 7" id="KW-0472">Membrane</keyword>
<reference evidence="10 11" key="1">
    <citation type="submission" date="2018-11" db="EMBL/GenBank/DDBJ databases">
        <title>Sequencing the genomes of 1000 actinobacteria strains.</title>
        <authorList>
            <person name="Klenk H.-P."/>
        </authorList>
    </citation>
    <scope>NUCLEOTIDE SEQUENCE [LARGE SCALE GENOMIC DNA]</scope>
    <source>
        <strain evidence="10 11">DSM 44254</strain>
    </source>
</reference>
<feature type="compositionally biased region" description="Basic and acidic residues" evidence="8">
    <location>
        <begin position="219"/>
        <end position="229"/>
    </location>
</feature>
<feature type="transmembrane region" description="Helical" evidence="7">
    <location>
        <begin position="58"/>
        <end position="79"/>
    </location>
</feature>
<comment type="caution">
    <text evidence="7">Lacks conserved residue(s) required for the propagation of feature annotation.</text>
</comment>
<dbReference type="InterPro" id="IPR032816">
    <property type="entry name" value="VTT_dom"/>
</dbReference>
<evidence type="ECO:0000256" key="6">
    <source>
        <dbReference type="ARBA" id="ARBA00023136"/>
    </source>
</evidence>
<keyword evidence="11" id="KW-1185">Reference proteome</keyword>
<sequence>MEWVTRAVEGLGGLPFPAVAGVAGLMAFAESGLGVGTVVPGETGVLLLGASATGAGRFAGMLLVVALGVTAGDHVGYLLGRRYGPRMRDLAVVRRLGVRHWDRAVAILRRYGAAAVFTTRLVPVVRTVTPAAAGAARVRYRHFLPASFAGALLWAAFYVGVGAFAGASATRLEQRLGQVSWILLGGAVVLFAAVRLIRRRRAKAAPPDAAEIAGNEPSGPREEPLDVRGTRAAGCGGPRV</sequence>
<dbReference type="Proteomes" id="UP000272400">
    <property type="component" value="Unassembled WGS sequence"/>
</dbReference>
<dbReference type="AlphaFoldDB" id="A0A3N1CSD5"/>
<evidence type="ECO:0000256" key="5">
    <source>
        <dbReference type="ARBA" id="ARBA00022989"/>
    </source>
</evidence>
<proteinExistence type="inferred from homology"/>
<evidence type="ECO:0000256" key="1">
    <source>
        <dbReference type="ARBA" id="ARBA00004651"/>
    </source>
</evidence>
<keyword evidence="5 7" id="KW-1133">Transmembrane helix</keyword>
<protein>
    <submittedName>
        <fullName evidence="10">Membrane protein DedA with SNARE-associated domain</fullName>
    </submittedName>
</protein>
<dbReference type="RefSeq" id="WP_123663722.1">
    <property type="nucleotide sequence ID" value="NZ_RJKE01000001.1"/>
</dbReference>
<dbReference type="GO" id="GO:0005886">
    <property type="term" value="C:plasma membrane"/>
    <property type="evidence" value="ECO:0007669"/>
    <property type="project" value="UniProtKB-SubCell"/>
</dbReference>
<feature type="domain" description="VTT" evidence="9">
    <location>
        <begin position="40"/>
        <end position="163"/>
    </location>
</feature>
<evidence type="ECO:0000256" key="8">
    <source>
        <dbReference type="SAM" id="MobiDB-lite"/>
    </source>
</evidence>
<evidence type="ECO:0000256" key="2">
    <source>
        <dbReference type="ARBA" id="ARBA00010792"/>
    </source>
</evidence>
<evidence type="ECO:0000256" key="3">
    <source>
        <dbReference type="ARBA" id="ARBA00022475"/>
    </source>
</evidence>
<feature type="region of interest" description="Disordered" evidence="8">
    <location>
        <begin position="205"/>
        <end position="240"/>
    </location>
</feature>
<evidence type="ECO:0000256" key="4">
    <source>
        <dbReference type="ARBA" id="ARBA00022692"/>
    </source>
</evidence>
<dbReference type="PANTHER" id="PTHR30353">
    <property type="entry name" value="INNER MEMBRANE PROTEIN DEDA-RELATED"/>
    <property type="match status" value="1"/>
</dbReference>
<dbReference type="PANTHER" id="PTHR30353:SF15">
    <property type="entry name" value="INNER MEMBRANE PROTEIN YABI"/>
    <property type="match status" value="1"/>
</dbReference>
<name>A0A3N1CSD5_9ACTN</name>
<comment type="caution">
    <text evidence="10">The sequence shown here is derived from an EMBL/GenBank/DDBJ whole genome shotgun (WGS) entry which is preliminary data.</text>
</comment>
<accession>A0A3N1CSD5</accession>
<evidence type="ECO:0000256" key="7">
    <source>
        <dbReference type="RuleBase" id="RU367016"/>
    </source>
</evidence>
<evidence type="ECO:0000313" key="11">
    <source>
        <dbReference type="Proteomes" id="UP000272400"/>
    </source>
</evidence>
<dbReference type="EMBL" id="RJKE01000001">
    <property type="protein sequence ID" value="ROO84084.1"/>
    <property type="molecule type" value="Genomic_DNA"/>
</dbReference>
<feature type="transmembrane region" description="Helical" evidence="7">
    <location>
        <begin position="143"/>
        <end position="167"/>
    </location>
</feature>
<keyword evidence="4 7" id="KW-0812">Transmembrane</keyword>
<comment type="similarity">
    <text evidence="2 7">Belongs to the DedA family.</text>
</comment>
<comment type="subcellular location">
    <subcellularLocation>
        <location evidence="1 7">Cell membrane</location>
        <topology evidence="1 7">Multi-pass membrane protein</topology>
    </subcellularLocation>
</comment>
<dbReference type="OrthoDB" id="9813426at2"/>
<gene>
    <name evidence="10" type="ORF">EDD29_1596</name>
</gene>
<evidence type="ECO:0000313" key="10">
    <source>
        <dbReference type="EMBL" id="ROO84084.1"/>
    </source>
</evidence>
<keyword evidence="3 7" id="KW-1003">Cell membrane</keyword>